<gene>
    <name evidence="2" type="ORF">FHW23_001628</name>
</gene>
<organism evidence="2 3">
    <name type="scientific">Curtobacterium pusillum</name>
    <dbReference type="NCBI Taxonomy" id="69373"/>
    <lineage>
        <taxon>Bacteria</taxon>
        <taxon>Bacillati</taxon>
        <taxon>Actinomycetota</taxon>
        <taxon>Actinomycetes</taxon>
        <taxon>Micrococcales</taxon>
        <taxon>Microbacteriaceae</taxon>
        <taxon>Curtobacterium</taxon>
    </lineage>
</organism>
<dbReference type="GO" id="GO:0008999">
    <property type="term" value="F:protein-N-terminal-alanine acetyltransferase activity"/>
    <property type="evidence" value="ECO:0007669"/>
    <property type="project" value="TreeGrafter"/>
</dbReference>
<dbReference type="InterPro" id="IPR000182">
    <property type="entry name" value="GNAT_dom"/>
</dbReference>
<dbReference type="PANTHER" id="PTHR43441:SF10">
    <property type="entry name" value="ACETYLTRANSFERASE"/>
    <property type="match status" value="1"/>
</dbReference>
<dbReference type="GO" id="GO:0005737">
    <property type="term" value="C:cytoplasm"/>
    <property type="evidence" value="ECO:0007669"/>
    <property type="project" value="TreeGrafter"/>
</dbReference>
<reference evidence="2 3" key="1">
    <citation type="submission" date="2020-07" db="EMBL/GenBank/DDBJ databases">
        <title>Above-ground endophytic microbial communities from plants in different locations in the United States.</title>
        <authorList>
            <person name="Frank C."/>
        </authorList>
    </citation>
    <scope>NUCLEOTIDE SEQUENCE [LARGE SCALE GENOMIC DNA]</scope>
    <source>
        <strain evidence="2 3">WPL5_2</strain>
    </source>
</reference>
<dbReference type="Proteomes" id="UP000590225">
    <property type="component" value="Unassembled WGS sequence"/>
</dbReference>
<evidence type="ECO:0000313" key="3">
    <source>
        <dbReference type="Proteomes" id="UP000590225"/>
    </source>
</evidence>
<dbReference type="InterPro" id="IPR051908">
    <property type="entry name" value="Ribosomal_N-acetyltransferase"/>
</dbReference>
<dbReference type="Gene3D" id="3.40.630.30">
    <property type="match status" value="1"/>
</dbReference>
<dbReference type="RefSeq" id="WP_338085084.1">
    <property type="nucleotide sequence ID" value="NZ_JACGXP010000002.1"/>
</dbReference>
<dbReference type="InterPro" id="IPR016181">
    <property type="entry name" value="Acyl_CoA_acyltransferase"/>
</dbReference>
<protein>
    <submittedName>
        <fullName evidence="2">RimJ/RimL family protein N-acetyltransferase</fullName>
    </submittedName>
</protein>
<name>A0AAW3T645_9MICO</name>
<dbReference type="Pfam" id="PF13302">
    <property type="entry name" value="Acetyltransf_3"/>
    <property type="match status" value="1"/>
</dbReference>
<dbReference type="CDD" id="cd04301">
    <property type="entry name" value="NAT_SF"/>
    <property type="match status" value="1"/>
</dbReference>
<dbReference type="PROSITE" id="PS51186">
    <property type="entry name" value="GNAT"/>
    <property type="match status" value="1"/>
</dbReference>
<dbReference type="EMBL" id="JACGXP010000002">
    <property type="protein sequence ID" value="MBA8990382.1"/>
    <property type="molecule type" value="Genomic_DNA"/>
</dbReference>
<dbReference type="SUPFAM" id="SSF55729">
    <property type="entry name" value="Acyl-CoA N-acyltransferases (Nat)"/>
    <property type="match status" value="1"/>
</dbReference>
<proteinExistence type="predicted"/>
<dbReference type="PANTHER" id="PTHR43441">
    <property type="entry name" value="RIBOSOMAL-PROTEIN-SERINE ACETYLTRANSFERASE"/>
    <property type="match status" value="1"/>
</dbReference>
<accession>A0AAW3T645</accession>
<feature type="domain" description="N-acetyltransferase" evidence="1">
    <location>
        <begin position="5"/>
        <end position="167"/>
    </location>
</feature>
<dbReference type="AlphaFoldDB" id="A0AAW3T645"/>
<comment type="caution">
    <text evidence="2">The sequence shown here is derived from an EMBL/GenBank/DDBJ whole genome shotgun (WGS) entry which is preliminary data.</text>
</comment>
<evidence type="ECO:0000259" key="1">
    <source>
        <dbReference type="PROSITE" id="PS51186"/>
    </source>
</evidence>
<evidence type="ECO:0000313" key="2">
    <source>
        <dbReference type="EMBL" id="MBA8990382.1"/>
    </source>
</evidence>
<sequence length="184" mass="19635">MTSAAVLRPWRTSDAPVLLEASGDPVLARQFGGARFDDEDAAAAFIATTYRFDEHARNWAVTAGDGDAQVVGSVGVTAIECAHGTAWVSYWLVPAARGRGLATRALVAAADDAFALGLHRLELGHRTNNPASCAVATRAGFRAEGIEREKLRYGDERFDVETHARLATDPGPDVRPLTIVRPAP</sequence>
<dbReference type="GO" id="GO:1990189">
    <property type="term" value="F:protein N-terminal-serine acetyltransferase activity"/>
    <property type="evidence" value="ECO:0007669"/>
    <property type="project" value="TreeGrafter"/>
</dbReference>